<dbReference type="AlphaFoldDB" id="A0A0E9S1F0"/>
<protein>
    <submittedName>
        <fullName evidence="1">Uncharacterized protein</fullName>
    </submittedName>
</protein>
<dbReference type="EMBL" id="GBXM01074244">
    <property type="protein sequence ID" value="JAH34333.1"/>
    <property type="molecule type" value="Transcribed_RNA"/>
</dbReference>
<evidence type="ECO:0000313" key="1">
    <source>
        <dbReference type="EMBL" id="JAH34333.1"/>
    </source>
</evidence>
<accession>A0A0E9S1F0</accession>
<proteinExistence type="predicted"/>
<reference evidence="1" key="2">
    <citation type="journal article" date="2015" name="Fish Shellfish Immunol.">
        <title>Early steps in the European eel (Anguilla anguilla)-Vibrio vulnificus interaction in the gills: Role of the RtxA13 toxin.</title>
        <authorList>
            <person name="Callol A."/>
            <person name="Pajuelo D."/>
            <person name="Ebbesson L."/>
            <person name="Teles M."/>
            <person name="MacKenzie S."/>
            <person name="Amaro C."/>
        </authorList>
    </citation>
    <scope>NUCLEOTIDE SEQUENCE</scope>
</reference>
<name>A0A0E9S1F0_ANGAN</name>
<reference evidence="1" key="1">
    <citation type="submission" date="2014-11" db="EMBL/GenBank/DDBJ databases">
        <authorList>
            <person name="Amaro Gonzalez C."/>
        </authorList>
    </citation>
    <scope>NUCLEOTIDE SEQUENCE</scope>
</reference>
<sequence>MYRVLSIIWWLPCSIFQKPKTVTKKEEKNYNTSGKSNLPSVEVGMIMF</sequence>
<organism evidence="1">
    <name type="scientific">Anguilla anguilla</name>
    <name type="common">European freshwater eel</name>
    <name type="synonym">Muraena anguilla</name>
    <dbReference type="NCBI Taxonomy" id="7936"/>
    <lineage>
        <taxon>Eukaryota</taxon>
        <taxon>Metazoa</taxon>
        <taxon>Chordata</taxon>
        <taxon>Craniata</taxon>
        <taxon>Vertebrata</taxon>
        <taxon>Euteleostomi</taxon>
        <taxon>Actinopterygii</taxon>
        <taxon>Neopterygii</taxon>
        <taxon>Teleostei</taxon>
        <taxon>Anguilliformes</taxon>
        <taxon>Anguillidae</taxon>
        <taxon>Anguilla</taxon>
    </lineage>
</organism>